<accession>A0ABD5R100</accession>
<proteinExistence type="predicted"/>
<gene>
    <name evidence="2" type="ORF">ACFPM1_07665</name>
</gene>
<dbReference type="RefSeq" id="WP_256411037.1">
    <property type="nucleotide sequence ID" value="NZ_JANHDM010000003.1"/>
</dbReference>
<keyword evidence="1" id="KW-0472">Membrane</keyword>
<evidence type="ECO:0000313" key="2">
    <source>
        <dbReference type="EMBL" id="MFC5278630.1"/>
    </source>
</evidence>
<evidence type="ECO:0000313" key="3">
    <source>
        <dbReference type="Proteomes" id="UP001596118"/>
    </source>
</evidence>
<dbReference type="AlphaFoldDB" id="A0ABD5R100"/>
<organism evidence="2 3">
    <name type="scientific">Halorubrum rubrum</name>
    <dbReference type="NCBI Taxonomy" id="1126240"/>
    <lineage>
        <taxon>Archaea</taxon>
        <taxon>Methanobacteriati</taxon>
        <taxon>Methanobacteriota</taxon>
        <taxon>Stenosarchaea group</taxon>
        <taxon>Halobacteria</taxon>
        <taxon>Halobacteriales</taxon>
        <taxon>Haloferacaceae</taxon>
        <taxon>Halorubrum</taxon>
    </lineage>
</organism>
<name>A0ABD5R100_9EURY</name>
<comment type="caution">
    <text evidence="2">The sequence shown here is derived from an EMBL/GenBank/DDBJ whole genome shotgun (WGS) entry which is preliminary data.</text>
</comment>
<dbReference type="EMBL" id="JBHSKY010000007">
    <property type="protein sequence ID" value="MFC5278630.1"/>
    <property type="molecule type" value="Genomic_DNA"/>
</dbReference>
<evidence type="ECO:0000256" key="1">
    <source>
        <dbReference type="SAM" id="Phobius"/>
    </source>
</evidence>
<reference evidence="2 3" key="1">
    <citation type="journal article" date="2019" name="Int. J. Syst. Evol. Microbiol.">
        <title>The Global Catalogue of Microorganisms (GCM) 10K type strain sequencing project: providing services to taxonomists for standard genome sequencing and annotation.</title>
        <authorList>
            <consortium name="The Broad Institute Genomics Platform"/>
            <consortium name="The Broad Institute Genome Sequencing Center for Infectious Disease"/>
            <person name="Wu L."/>
            <person name="Ma J."/>
        </authorList>
    </citation>
    <scope>NUCLEOTIDE SEQUENCE [LARGE SCALE GENOMIC DNA]</scope>
    <source>
        <strain evidence="2 3">CGMCC 1.12124</strain>
    </source>
</reference>
<keyword evidence="1" id="KW-1133">Transmembrane helix</keyword>
<dbReference type="Proteomes" id="UP001596118">
    <property type="component" value="Unassembled WGS sequence"/>
</dbReference>
<protein>
    <submittedName>
        <fullName evidence="2">Uncharacterized protein</fullName>
    </submittedName>
</protein>
<sequence>MSVPQPARPWYCRDRFVDEYKTTLKEDDEKLPMLKTLKILRSIIVNVGIFGIGGYGMYIGNDPTLLAVATLAVAGAYNGLELGDYLALVQAYNEIQTESSDGED</sequence>
<keyword evidence="1" id="KW-0812">Transmembrane</keyword>
<keyword evidence="3" id="KW-1185">Reference proteome</keyword>
<feature type="transmembrane region" description="Helical" evidence="1">
    <location>
        <begin position="39"/>
        <end position="58"/>
    </location>
</feature>